<evidence type="ECO:0000259" key="2">
    <source>
        <dbReference type="Pfam" id="PF03407"/>
    </source>
</evidence>
<dbReference type="AlphaFoldDB" id="A0AAD6A3N3"/>
<protein>
    <recommendedName>
        <fullName evidence="2">Nucleotide-diphospho-sugar transferase domain-containing protein</fullName>
    </recommendedName>
</protein>
<evidence type="ECO:0000313" key="4">
    <source>
        <dbReference type="Proteomes" id="UP001210211"/>
    </source>
</evidence>
<dbReference type="InterPro" id="IPR005069">
    <property type="entry name" value="Nucl-diP-sugar_transferase"/>
</dbReference>
<keyword evidence="4" id="KW-1185">Reference proteome</keyword>
<evidence type="ECO:0000313" key="3">
    <source>
        <dbReference type="EMBL" id="KAJ3709129.1"/>
    </source>
</evidence>
<feature type="domain" description="Nucleotide-diphospho-sugar transferase" evidence="2">
    <location>
        <begin position="101"/>
        <end position="298"/>
    </location>
</feature>
<name>A0AAD6A3N3_9POAL</name>
<dbReference type="EMBL" id="JAMRDG010000001">
    <property type="protein sequence ID" value="KAJ3709129.1"/>
    <property type="molecule type" value="Genomic_DNA"/>
</dbReference>
<dbReference type="PANTHER" id="PTHR46038:SF13">
    <property type="entry name" value="GLYCOSYLTRANSFERASE"/>
    <property type="match status" value="1"/>
</dbReference>
<sequence length="334" mass="38792">MACEGISLRIIASFILGVVATLTLMVFHQTSNFDGDKSLEKLSFSNETVSTVSGFVSAVEEGCRRPRDIIMTSVNWACAKPDSLLDIFLQSFWTGEKIDHFLNHLLIVAFDPQAFERCKLVHHYCYQLKVDVDFTAPQEFLSKGYIELVWGKIELQRYILEEGYNVLFTDVDILWFRNPFKIITVYADMATSCDKYWGDPDAIYNWANTGFYYVKSSNKTIQMMRYWLDARNRFPPHHEQNIFNQIKPDLVDALGLNIQFVDQKYFGSFCEFSSDLNKICTMHANCCVNGLDAKIHDMRNLMEYWKNYTALPKEEKNKGWFTWTKPGHCKIPDN</sequence>
<dbReference type="Proteomes" id="UP001210211">
    <property type="component" value="Unassembled WGS sequence"/>
</dbReference>
<gene>
    <name evidence="3" type="ORF">LUZ61_012834</name>
</gene>
<proteinExistence type="predicted"/>
<dbReference type="InterPro" id="IPR044821">
    <property type="entry name" value="At1g28695/At4g15970-like"/>
</dbReference>
<keyword evidence="1" id="KW-1133">Transmembrane helix</keyword>
<accession>A0AAD6A3N3</accession>
<dbReference type="PANTHER" id="PTHR46038">
    <property type="entry name" value="EXPRESSED PROTEIN-RELATED"/>
    <property type="match status" value="1"/>
</dbReference>
<evidence type="ECO:0000256" key="1">
    <source>
        <dbReference type="SAM" id="Phobius"/>
    </source>
</evidence>
<feature type="transmembrane region" description="Helical" evidence="1">
    <location>
        <begin position="6"/>
        <end position="27"/>
    </location>
</feature>
<keyword evidence="1" id="KW-0472">Membrane</keyword>
<keyword evidence="1" id="KW-0812">Transmembrane</keyword>
<organism evidence="3 4">
    <name type="scientific">Rhynchospora tenuis</name>
    <dbReference type="NCBI Taxonomy" id="198213"/>
    <lineage>
        <taxon>Eukaryota</taxon>
        <taxon>Viridiplantae</taxon>
        <taxon>Streptophyta</taxon>
        <taxon>Embryophyta</taxon>
        <taxon>Tracheophyta</taxon>
        <taxon>Spermatophyta</taxon>
        <taxon>Magnoliopsida</taxon>
        <taxon>Liliopsida</taxon>
        <taxon>Poales</taxon>
        <taxon>Cyperaceae</taxon>
        <taxon>Cyperoideae</taxon>
        <taxon>Rhynchosporeae</taxon>
        <taxon>Rhynchospora</taxon>
    </lineage>
</organism>
<reference evidence="3 4" key="1">
    <citation type="journal article" date="2022" name="Cell">
        <title>Repeat-based holocentromeres influence genome architecture and karyotype evolution.</title>
        <authorList>
            <person name="Hofstatter P.G."/>
            <person name="Thangavel G."/>
            <person name="Lux T."/>
            <person name="Neumann P."/>
            <person name="Vondrak T."/>
            <person name="Novak P."/>
            <person name="Zhang M."/>
            <person name="Costa L."/>
            <person name="Castellani M."/>
            <person name="Scott A."/>
            <person name="Toegelov H."/>
            <person name="Fuchs J."/>
            <person name="Mata-Sucre Y."/>
            <person name="Dias Y."/>
            <person name="Vanzela A.L.L."/>
            <person name="Huettel B."/>
            <person name="Almeida C.C.S."/>
            <person name="Simkova H."/>
            <person name="Souza G."/>
            <person name="Pedrosa-Harand A."/>
            <person name="Macas J."/>
            <person name="Mayer K.F.X."/>
            <person name="Houben A."/>
            <person name="Marques A."/>
        </authorList>
    </citation>
    <scope>NUCLEOTIDE SEQUENCE [LARGE SCALE GENOMIC DNA]</scope>
    <source>
        <strain evidence="3">RhyTen1mFocal</strain>
    </source>
</reference>
<comment type="caution">
    <text evidence="3">The sequence shown here is derived from an EMBL/GenBank/DDBJ whole genome shotgun (WGS) entry which is preliminary data.</text>
</comment>
<dbReference type="Pfam" id="PF03407">
    <property type="entry name" value="Nucleotid_trans"/>
    <property type="match status" value="1"/>
</dbReference>